<keyword evidence="10" id="KW-1185">Reference proteome</keyword>
<dbReference type="InterPro" id="IPR001789">
    <property type="entry name" value="Sig_transdc_resp-reg_receiver"/>
</dbReference>
<dbReference type="Proteomes" id="UP000284605">
    <property type="component" value="Unassembled WGS sequence"/>
</dbReference>
<dbReference type="EC" id="3.5.1.44" evidence="4"/>
<feature type="active site" evidence="4 5">
    <location>
        <position position="224"/>
    </location>
</feature>
<comment type="domain">
    <text evidence="4">Contains a C-terminal catalytic domain, and an N-terminal region which modulates catalytic activity.</text>
</comment>
<comment type="catalytic activity">
    <reaction evidence="4">
        <text>L-glutaminyl-[protein] + H2O = L-glutamyl-[protein] + NH4(+)</text>
        <dbReference type="Rhea" id="RHEA:16441"/>
        <dbReference type="Rhea" id="RHEA-COMP:10207"/>
        <dbReference type="Rhea" id="RHEA-COMP:10208"/>
        <dbReference type="ChEBI" id="CHEBI:15377"/>
        <dbReference type="ChEBI" id="CHEBI:28938"/>
        <dbReference type="ChEBI" id="CHEBI:29973"/>
        <dbReference type="ChEBI" id="CHEBI:30011"/>
        <dbReference type="EC" id="3.5.1.44"/>
    </reaction>
</comment>
<comment type="caution">
    <text evidence="9">The sequence shown here is derived from an EMBL/GenBank/DDBJ whole genome shotgun (WGS) entry which is preliminary data.</text>
</comment>
<evidence type="ECO:0000313" key="10">
    <source>
        <dbReference type="Proteomes" id="UP000284605"/>
    </source>
</evidence>
<dbReference type="PANTHER" id="PTHR42872:SF3">
    <property type="entry name" value="PROTEIN-GLUTAMATE METHYLESTERASE_PROTEIN-GLUTAMINE GLUTAMINASE 1"/>
    <property type="match status" value="1"/>
</dbReference>
<evidence type="ECO:0000256" key="3">
    <source>
        <dbReference type="ARBA" id="ARBA00048267"/>
    </source>
</evidence>
<dbReference type="PIRSF" id="PIRSF000876">
    <property type="entry name" value="RR_chemtxs_CheB"/>
    <property type="match status" value="1"/>
</dbReference>
<comment type="similarity">
    <text evidence="4">Belongs to the CheB family.</text>
</comment>
<keyword evidence="4" id="KW-0963">Cytoplasm</keyword>
<dbReference type="Pfam" id="PF01339">
    <property type="entry name" value="CheB_methylest"/>
    <property type="match status" value="1"/>
</dbReference>
<feature type="domain" description="Response regulatory" evidence="7">
    <location>
        <begin position="19"/>
        <end position="137"/>
    </location>
</feature>
<dbReference type="CDD" id="cd17541">
    <property type="entry name" value="REC_CheB-like"/>
    <property type="match status" value="1"/>
</dbReference>
<dbReference type="SUPFAM" id="SSF52172">
    <property type="entry name" value="CheY-like"/>
    <property type="match status" value="1"/>
</dbReference>
<dbReference type="InterPro" id="IPR011006">
    <property type="entry name" value="CheY-like_superfamily"/>
</dbReference>
<dbReference type="GO" id="GO:0006935">
    <property type="term" value="P:chemotaxis"/>
    <property type="evidence" value="ECO:0007669"/>
    <property type="project" value="UniProtKB-UniRule"/>
</dbReference>
<dbReference type="EC" id="3.1.1.61" evidence="4"/>
<organism evidence="9 10">
    <name type="scientific">Oleomonas cavernae</name>
    <dbReference type="NCBI Taxonomy" id="2320859"/>
    <lineage>
        <taxon>Bacteria</taxon>
        <taxon>Pseudomonadati</taxon>
        <taxon>Pseudomonadota</taxon>
        <taxon>Alphaproteobacteria</taxon>
        <taxon>Acetobacterales</taxon>
        <taxon>Acetobacteraceae</taxon>
        <taxon>Oleomonas</taxon>
    </lineage>
</organism>
<dbReference type="NCBIfam" id="NF001965">
    <property type="entry name" value="PRK00742.1"/>
    <property type="match status" value="1"/>
</dbReference>
<evidence type="ECO:0000256" key="5">
    <source>
        <dbReference type="PROSITE-ProRule" id="PRU00050"/>
    </source>
</evidence>
<keyword evidence="4 6" id="KW-0597">Phosphoprotein</keyword>
<dbReference type="GO" id="GO:0005737">
    <property type="term" value="C:cytoplasm"/>
    <property type="evidence" value="ECO:0007669"/>
    <property type="project" value="UniProtKB-SubCell"/>
</dbReference>
<dbReference type="RefSeq" id="WP_119775883.1">
    <property type="nucleotide sequence ID" value="NZ_QYUK01000008.1"/>
</dbReference>
<comment type="function">
    <text evidence="4">Involved in chemotaxis. Part of a chemotaxis signal transduction system that modulates chemotaxis in response to various stimuli. Catalyzes the demethylation of specific methylglutamate residues introduced into the chemoreceptors (methyl-accepting chemotaxis proteins or MCP) by CheR. Also mediates the irreversible deamidation of specific glutamine residues to glutamic acid.</text>
</comment>
<protein>
    <recommendedName>
        <fullName evidence="4">Protein-glutamate methylesterase/protein-glutamine glutaminase</fullName>
        <ecNumber evidence="4">3.1.1.61</ecNumber>
        <ecNumber evidence="4">3.5.1.44</ecNumber>
    </recommendedName>
</protein>
<reference evidence="9 10" key="1">
    <citation type="submission" date="2018-09" db="EMBL/GenBank/DDBJ databases">
        <authorList>
            <person name="Zhu H."/>
        </authorList>
    </citation>
    <scope>NUCLEOTIDE SEQUENCE [LARGE SCALE GENOMIC DNA]</scope>
    <source>
        <strain evidence="9 10">K1W22B-8</strain>
    </source>
</reference>
<keyword evidence="1 4" id="KW-0145">Chemotaxis</keyword>
<dbReference type="SUPFAM" id="SSF52738">
    <property type="entry name" value="Methylesterase CheB, C-terminal domain"/>
    <property type="match status" value="1"/>
</dbReference>
<dbReference type="InterPro" id="IPR035909">
    <property type="entry name" value="CheB_C"/>
</dbReference>
<comment type="subcellular location">
    <subcellularLocation>
        <location evidence="4">Cytoplasm</location>
    </subcellularLocation>
</comment>
<evidence type="ECO:0000256" key="1">
    <source>
        <dbReference type="ARBA" id="ARBA00022500"/>
    </source>
</evidence>
<dbReference type="InterPro" id="IPR000673">
    <property type="entry name" value="Sig_transdc_resp-reg_Me-estase"/>
</dbReference>
<dbReference type="OrthoDB" id="9793421at2"/>
<comment type="PTM">
    <text evidence="4">Phosphorylated by CheA. Phosphorylation of the N-terminal regulatory domain activates the methylesterase activity.</text>
</comment>
<evidence type="ECO:0000259" key="7">
    <source>
        <dbReference type="PROSITE" id="PS50110"/>
    </source>
</evidence>
<name>A0A418WTP1_9PROT</name>
<dbReference type="Gene3D" id="3.40.50.2300">
    <property type="match status" value="1"/>
</dbReference>
<gene>
    <name evidence="4" type="primary">cheB</name>
    <name evidence="9" type="ORF">D3874_01970</name>
</gene>
<feature type="domain" description="CheB-type methylesterase" evidence="8">
    <location>
        <begin position="184"/>
        <end position="371"/>
    </location>
</feature>
<dbReference type="HAMAP" id="MF_00099">
    <property type="entry name" value="CheB_chemtxs"/>
    <property type="match status" value="1"/>
</dbReference>
<dbReference type="GO" id="GO:0008984">
    <property type="term" value="F:protein-glutamate methylesterase activity"/>
    <property type="evidence" value="ECO:0007669"/>
    <property type="project" value="UniProtKB-UniRule"/>
</dbReference>
<dbReference type="PROSITE" id="PS50122">
    <property type="entry name" value="CHEB"/>
    <property type="match status" value="1"/>
</dbReference>
<sequence>MAIEPRPAAAAMPDGGPLRVMVVDDSVVIRGLVGRWLAAEADIQVVAVAGNGAIAVRDVARANPEVVVLDIEMPEMDGLAALPEILRQVRQVRVLMSSTLTQAGAEVTLKALTLGAADYLTKPSSTREAGTVEAFRHELITKIRALGQAGRRRRRAPAASAVTALRPATSPLTRDTPRIACRAAGTQRPQVIAIGSSTGGPQALCSLLGPLARRLQQPILITQHMPATFTAILAQHLEKATGVAAAEGRDGEAIQGQRIYVAPGNHHMVVERQGAQRVIRLTQEPPENFCRPSVDPMMRSIVAAYGGAVLAVMLTGMGQDGLKGAQAIVEAGGTLIAQDEASSVVWGMPGAVATAGLCSAVLPLGEMGGAIERLSGGSFKAGESA</sequence>
<proteinExistence type="inferred from homology"/>
<evidence type="ECO:0000256" key="4">
    <source>
        <dbReference type="HAMAP-Rule" id="MF_00099"/>
    </source>
</evidence>
<dbReference type="SMART" id="SM00448">
    <property type="entry name" value="REC"/>
    <property type="match status" value="1"/>
</dbReference>
<evidence type="ECO:0000313" key="9">
    <source>
        <dbReference type="EMBL" id="RJF94620.1"/>
    </source>
</evidence>
<dbReference type="GO" id="GO:0050568">
    <property type="term" value="F:protein-glutamine glutaminase activity"/>
    <property type="evidence" value="ECO:0007669"/>
    <property type="project" value="UniProtKB-UniRule"/>
</dbReference>
<evidence type="ECO:0000256" key="2">
    <source>
        <dbReference type="ARBA" id="ARBA00022801"/>
    </source>
</evidence>
<dbReference type="AlphaFoldDB" id="A0A418WTP1"/>
<comment type="catalytic activity">
    <reaction evidence="3 4">
        <text>[protein]-L-glutamate 5-O-methyl ester + H2O = L-glutamyl-[protein] + methanol + H(+)</text>
        <dbReference type="Rhea" id="RHEA:23236"/>
        <dbReference type="Rhea" id="RHEA-COMP:10208"/>
        <dbReference type="Rhea" id="RHEA-COMP:10311"/>
        <dbReference type="ChEBI" id="CHEBI:15377"/>
        <dbReference type="ChEBI" id="CHEBI:15378"/>
        <dbReference type="ChEBI" id="CHEBI:17790"/>
        <dbReference type="ChEBI" id="CHEBI:29973"/>
        <dbReference type="ChEBI" id="CHEBI:82795"/>
        <dbReference type="EC" id="3.1.1.61"/>
    </reaction>
</comment>
<feature type="active site" evidence="4 5">
    <location>
        <position position="197"/>
    </location>
</feature>
<dbReference type="PANTHER" id="PTHR42872">
    <property type="entry name" value="PROTEIN-GLUTAMATE METHYLESTERASE/PROTEIN-GLUTAMINE GLUTAMINASE"/>
    <property type="match status" value="1"/>
</dbReference>
<dbReference type="InterPro" id="IPR008248">
    <property type="entry name" value="CheB-like"/>
</dbReference>
<evidence type="ECO:0000259" key="8">
    <source>
        <dbReference type="PROSITE" id="PS50122"/>
    </source>
</evidence>
<dbReference type="EMBL" id="QYUK01000008">
    <property type="protein sequence ID" value="RJF94620.1"/>
    <property type="molecule type" value="Genomic_DNA"/>
</dbReference>
<dbReference type="CDD" id="cd16432">
    <property type="entry name" value="CheB_Rec"/>
    <property type="match status" value="1"/>
</dbReference>
<feature type="modified residue" description="4-aspartylphosphate" evidence="4 6">
    <location>
        <position position="70"/>
    </location>
</feature>
<feature type="active site" evidence="4 5">
    <location>
        <position position="320"/>
    </location>
</feature>
<evidence type="ECO:0000256" key="6">
    <source>
        <dbReference type="PROSITE-ProRule" id="PRU00169"/>
    </source>
</evidence>
<dbReference type="Gene3D" id="3.40.50.180">
    <property type="entry name" value="Methylesterase CheB, C-terminal domain"/>
    <property type="match status" value="1"/>
</dbReference>
<dbReference type="Pfam" id="PF00072">
    <property type="entry name" value="Response_reg"/>
    <property type="match status" value="1"/>
</dbReference>
<dbReference type="PROSITE" id="PS50110">
    <property type="entry name" value="RESPONSE_REGULATORY"/>
    <property type="match status" value="1"/>
</dbReference>
<keyword evidence="2 4" id="KW-0378">Hydrolase</keyword>
<accession>A0A418WTP1</accession>
<dbReference type="GO" id="GO:0000156">
    <property type="term" value="F:phosphorelay response regulator activity"/>
    <property type="evidence" value="ECO:0007669"/>
    <property type="project" value="InterPro"/>
</dbReference>